<evidence type="ECO:0000313" key="3">
    <source>
        <dbReference type="Proteomes" id="UP000824890"/>
    </source>
</evidence>
<evidence type="ECO:0000313" key="2">
    <source>
        <dbReference type="EMBL" id="KAH0889042.1"/>
    </source>
</evidence>
<organism evidence="2 3">
    <name type="scientific">Brassica napus</name>
    <name type="common">Rape</name>
    <dbReference type="NCBI Taxonomy" id="3708"/>
    <lineage>
        <taxon>Eukaryota</taxon>
        <taxon>Viridiplantae</taxon>
        <taxon>Streptophyta</taxon>
        <taxon>Embryophyta</taxon>
        <taxon>Tracheophyta</taxon>
        <taxon>Spermatophyta</taxon>
        <taxon>Magnoliopsida</taxon>
        <taxon>eudicotyledons</taxon>
        <taxon>Gunneridae</taxon>
        <taxon>Pentapetalae</taxon>
        <taxon>rosids</taxon>
        <taxon>malvids</taxon>
        <taxon>Brassicales</taxon>
        <taxon>Brassicaceae</taxon>
        <taxon>Brassiceae</taxon>
        <taxon>Brassica</taxon>
    </lineage>
</organism>
<protein>
    <submittedName>
        <fullName evidence="2">Uncharacterized protein</fullName>
    </submittedName>
</protein>
<name>A0ABQ8A9P8_BRANA</name>
<proteinExistence type="predicted"/>
<reference evidence="2 3" key="1">
    <citation type="submission" date="2021-05" db="EMBL/GenBank/DDBJ databases">
        <title>Genome Assembly of Synthetic Allotetraploid Brassica napus Reveals Homoeologous Exchanges between Subgenomes.</title>
        <authorList>
            <person name="Davis J.T."/>
        </authorList>
    </citation>
    <scope>NUCLEOTIDE SEQUENCE [LARGE SCALE GENOMIC DNA]</scope>
    <source>
        <strain evidence="3">cv. Da-Ae</strain>
        <tissue evidence="2">Seedling</tissue>
    </source>
</reference>
<accession>A0ABQ8A9P8</accession>
<dbReference type="Proteomes" id="UP000824890">
    <property type="component" value="Unassembled WGS sequence"/>
</dbReference>
<gene>
    <name evidence="2" type="ORF">HID58_051471</name>
</gene>
<feature type="region of interest" description="Disordered" evidence="1">
    <location>
        <begin position="1"/>
        <end position="27"/>
    </location>
</feature>
<evidence type="ECO:0000256" key="1">
    <source>
        <dbReference type="SAM" id="MobiDB-lite"/>
    </source>
</evidence>
<sequence>MPPIAMNSVKSTGMAPATTRKASRSRRHKIVYRSANLKGLIWSGVDDLDKLHFRHSESNTD</sequence>
<keyword evidence="3" id="KW-1185">Reference proteome</keyword>
<dbReference type="EMBL" id="JAGKQM010000013">
    <property type="protein sequence ID" value="KAH0889042.1"/>
    <property type="molecule type" value="Genomic_DNA"/>
</dbReference>
<comment type="caution">
    <text evidence="2">The sequence shown here is derived from an EMBL/GenBank/DDBJ whole genome shotgun (WGS) entry which is preliminary data.</text>
</comment>